<comment type="caution">
    <text evidence="2">The sequence shown here is derived from an EMBL/GenBank/DDBJ whole genome shotgun (WGS) entry which is preliminary data.</text>
</comment>
<evidence type="ECO:0000313" key="3">
    <source>
        <dbReference type="Proteomes" id="UP001501734"/>
    </source>
</evidence>
<keyword evidence="3" id="KW-1185">Reference proteome</keyword>
<proteinExistence type="predicted"/>
<dbReference type="InterPro" id="IPR036061">
    <property type="entry name" value="CheW-like_dom_sf"/>
</dbReference>
<dbReference type="InterPro" id="IPR002545">
    <property type="entry name" value="CheW-lke_dom"/>
</dbReference>
<organism evidence="2 3">
    <name type="scientific">Amphibacillus indicireducens</name>
    <dbReference type="NCBI Taxonomy" id="1076330"/>
    <lineage>
        <taxon>Bacteria</taxon>
        <taxon>Bacillati</taxon>
        <taxon>Bacillota</taxon>
        <taxon>Bacilli</taxon>
        <taxon>Bacillales</taxon>
        <taxon>Bacillaceae</taxon>
        <taxon>Amphibacillus</taxon>
    </lineage>
</organism>
<dbReference type="Proteomes" id="UP001501734">
    <property type="component" value="Unassembled WGS sequence"/>
</dbReference>
<dbReference type="PANTHER" id="PTHR22617">
    <property type="entry name" value="CHEMOTAXIS SENSOR HISTIDINE KINASE-RELATED"/>
    <property type="match status" value="1"/>
</dbReference>
<evidence type="ECO:0000313" key="2">
    <source>
        <dbReference type="EMBL" id="GAA4067762.1"/>
    </source>
</evidence>
<name>A0ABP7VI73_9BACI</name>
<feature type="domain" description="CheW-like" evidence="1">
    <location>
        <begin position="3"/>
        <end position="143"/>
    </location>
</feature>
<dbReference type="EMBL" id="BAABDL010000067">
    <property type="protein sequence ID" value="GAA4067762.1"/>
    <property type="molecule type" value="Genomic_DNA"/>
</dbReference>
<dbReference type="PANTHER" id="PTHR22617:SF23">
    <property type="entry name" value="CHEMOTAXIS PROTEIN CHEW"/>
    <property type="match status" value="1"/>
</dbReference>
<dbReference type="SUPFAM" id="SSF50341">
    <property type="entry name" value="CheW-like"/>
    <property type="match status" value="1"/>
</dbReference>
<accession>A0ABP7VI73</accession>
<dbReference type="Gene3D" id="2.30.30.40">
    <property type="entry name" value="SH3 Domains"/>
    <property type="match status" value="1"/>
</dbReference>
<dbReference type="InterPro" id="IPR039315">
    <property type="entry name" value="CheW"/>
</dbReference>
<evidence type="ECO:0000259" key="1">
    <source>
        <dbReference type="PROSITE" id="PS50851"/>
    </source>
</evidence>
<reference evidence="3" key="1">
    <citation type="journal article" date="2019" name="Int. J. Syst. Evol. Microbiol.">
        <title>The Global Catalogue of Microorganisms (GCM) 10K type strain sequencing project: providing services to taxonomists for standard genome sequencing and annotation.</title>
        <authorList>
            <consortium name="The Broad Institute Genomics Platform"/>
            <consortium name="The Broad Institute Genome Sequencing Center for Infectious Disease"/>
            <person name="Wu L."/>
            <person name="Ma J."/>
        </authorList>
    </citation>
    <scope>NUCLEOTIDE SEQUENCE [LARGE SCALE GENOMIC DNA]</scope>
    <source>
        <strain evidence="3">JCM 17250</strain>
    </source>
</reference>
<dbReference type="RefSeq" id="WP_344911378.1">
    <property type="nucleotide sequence ID" value="NZ_BAABDL010000067.1"/>
</dbReference>
<sequence>MSTEKYIVFQLNDQEYGTSIEQIVSIERLLKVVSLPKVSDFIEGITKLRGDVIPVIDLKKRMDLPHSEETDQSRMLVSNVDDLSVGFLVDAASDVIDIDDSMIEPAPTTIKGIDVNFLSGVAKLEDRLLLLVDLSYVLNYEEITEVKQVVEDEVNEDGQASDLEEDILAETEE</sequence>
<protein>
    <submittedName>
        <fullName evidence="2">Chemotaxis protein CheW</fullName>
    </submittedName>
</protein>
<gene>
    <name evidence="2" type="ORF">GCM10022410_12280</name>
</gene>
<dbReference type="Gene3D" id="2.40.50.180">
    <property type="entry name" value="CheA-289, Domain 4"/>
    <property type="match status" value="1"/>
</dbReference>
<dbReference type="PROSITE" id="PS50851">
    <property type="entry name" value="CHEW"/>
    <property type="match status" value="1"/>
</dbReference>
<dbReference type="Pfam" id="PF01584">
    <property type="entry name" value="CheW"/>
    <property type="match status" value="1"/>
</dbReference>
<dbReference type="SMART" id="SM00260">
    <property type="entry name" value="CheW"/>
    <property type="match status" value="1"/>
</dbReference>